<feature type="region of interest" description="Disordered" evidence="1">
    <location>
        <begin position="238"/>
        <end position="265"/>
    </location>
</feature>
<keyword evidence="2" id="KW-1133">Transmembrane helix</keyword>
<evidence type="ECO:0000256" key="2">
    <source>
        <dbReference type="SAM" id="Phobius"/>
    </source>
</evidence>
<keyword evidence="2" id="KW-0472">Membrane</keyword>
<gene>
    <name evidence="3" type="ordered locus">Fleli_4050</name>
</gene>
<dbReference type="Proteomes" id="UP000006054">
    <property type="component" value="Chromosome"/>
</dbReference>
<feature type="transmembrane region" description="Helical" evidence="2">
    <location>
        <begin position="99"/>
        <end position="117"/>
    </location>
</feature>
<feature type="compositionally biased region" description="Polar residues" evidence="1">
    <location>
        <begin position="238"/>
        <end position="251"/>
    </location>
</feature>
<keyword evidence="2" id="KW-0812">Transmembrane</keyword>
<dbReference type="eggNOG" id="COG1714">
    <property type="taxonomic scope" value="Bacteria"/>
</dbReference>
<keyword evidence="4" id="KW-1185">Reference proteome</keyword>
<dbReference type="HOGENOM" id="CLU_1101604_0_0_10"/>
<dbReference type="EMBL" id="CP003345">
    <property type="protein sequence ID" value="AFM06346.1"/>
    <property type="molecule type" value="Genomic_DNA"/>
</dbReference>
<dbReference type="STRING" id="880071.Fleli_4050"/>
<sequence>MTIHTLEKEKHKEFLQQERVDPITGDMLQEGDQVVICASCKSAFLADSWLYMDGKHCNQIYTLREIPIQKIVKIDRESRNERLDKLTFYKFNLVKPSEVTGVYVGMFALLGGIFELLSYFFGIMNISFGGWMALGVVGFLMGKQITKNKSLHVDSGHFVLNHGLNNQTSISTQEIQNIDYKKAGLFSKIANSPIFNKEEDFYNLIITTTNQKKHRFFIAERELNRILKETNIFTKYTEQGNNQIPFQNTTPIQPPNDRLDLGSPS</sequence>
<evidence type="ECO:0000256" key="1">
    <source>
        <dbReference type="SAM" id="MobiDB-lite"/>
    </source>
</evidence>
<dbReference type="RefSeq" id="WP_014799769.1">
    <property type="nucleotide sequence ID" value="NC_018018.1"/>
</dbReference>
<proteinExistence type="predicted"/>
<feature type="transmembrane region" description="Helical" evidence="2">
    <location>
        <begin position="123"/>
        <end position="142"/>
    </location>
</feature>
<name>I4AQW1_BERLS</name>
<reference evidence="4" key="1">
    <citation type="submission" date="2012-06" db="EMBL/GenBank/DDBJ databases">
        <title>The complete genome of Flexibacter litoralis DSM 6794.</title>
        <authorList>
            <person name="Lucas S."/>
            <person name="Copeland A."/>
            <person name="Lapidus A."/>
            <person name="Glavina del Rio T."/>
            <person name="Dalin E."/>
            <person name="Tice H."/>
            <person name="Bruce D."/>
            <person name="Goodwin L."/>
            <person name="Pitluck S."/>
            <person name="Peters L."/>
            <person name="Ovchinnikova G."/>
            <person name="Lu M."/>
            <person name="Kyrpides N."/>
            <person name="Mavromatis K."/>
            <person name="Ivanova N."/>
            <person name="Brettin T."/>
            <person name="Detter J.C."/>
            <person name="Han C."/>
            <person name="Larimer F."/>
            <person name="Land M."/>
            <person name="Hauser L."/>
            <person name="Markowitz V."/>
            <person name="Cheng J.-F."/>
            <person name="Hugenholtz P."/>
            <person name="Woyke T."/>
            <person name="Wu D."/>
            <person name="Spring S."/>
            <person name="Lang E."/>
            <person name="Kopitz M."/>
            <person name="Brambilla E."/>
            <person name="Klenk H.-P."/>
            <person name="Eisen J.A."/>
        </authorList>
    </citation>
    <scope>NUCLEOTIDE SEQUENCE [LARGE SCALE GENOMIC DNA]</scope>
    <source>
        <strain evidence="4">ATCC 23117 / DSM 6794 / NBRC 15988 / NCIMB 1366 / Sio-4</strain>
    </source>
</reference>
<dbReference type="KEGG" id="fli:Fleli_4050"/>
<organism evidence="3 4">
    <name type="scientific">Bernardetia litoralis (strain ATCC 23117 / DSM 6794 / NBRC 15988 / NCIMB 1366 / Fx l1 / Sio-4)</name>
    <name type="common">Flexibacter litoralis</name>
    <dbReference type="NCBI Taxonomy" id="880071"/>
    <lineage>
        <taxon>Bacteria</taxon>
        <taxon>Pseudomonadati</taxon>
        <taxon>Bacteroidota</taxon>
        <taxon>Cytophagia</taxon>
        <taxon>Cytophagales</taxon>
        <taxon>Bernardetiaceae</taxon>
        <taxon>Bernardetia</taxon>
    </lineage>
</organism>
<protein>
    <submittedName>
        <fullName evidence="3">Uncharacterized protein</fullName>
    </submittedName>
</protein>
<dbReference type="AlphaFoldDB" id="I4AQW1"/>
<dbReference type="OrthoDB" id="988752at2"/>
<accession>I4AQW1</accession>
<evidence type="ECO:0000313" key="3">
    <source>
        <dbReference type="EMBL" id="AFM06346.1"/>
    </source>
</evidence>
<evidence type="ECO:0000313" key="4">
    <source>
        <dbReference type="Proteomes" id="UP000006054"/>
    </source>
</evidence>